<evidence type="ECO:0000313" key="1">
    <source>
        <dbReference type="EMBL" id="CAG8547885.1"/>
    </source>
</evidence>
<protein>
    <submittedName>
        <fullName evidence="1">1743_t:CDS:1</fullName>
    </submittedName>
</protein>
<dbReference type="AlphaFoldDB" id="A0A9N9FMJ3"/>
<keyword evidence="2" id="KW-1185">Reference proteome</keyword>
<sequence length="83" mass="9326">MSRLHRFVDGEETLSAPLTSQPQFGLALLQVCGALVLGPHLERFGMERWSGIHRVVSPRAELHIRVVSGGAQLHHIDRLSYRM</sequence>
<proteinExistence type="predicted"/>
<dbReference type="Proteomes" id="UP000789831">
    <property type="component" value="Unassembled WGS sequence"/>
</dbReference>
<dbReference type="EMBL" id="CAJVPL010001027">
    <property type="protein sequence ID" value="CAG8547885.1"/>
    <property type="molecule type" value="Genomic_DNA"/>
</dbReference>
<name>A0A9N9FMJ3_9GLOM</name>
<accession>A0A9N9FMJ3</accession>
<evidence type="ECO:0000313" key="2">
    <source>
        <dbReference type="Proteomes" id="UP000789831"/>
    </source>
</evidence>
<organism evidence="1 2">
    <name type="scientific">Ambispora gerdemannii</name>
    <dbReference type="NCBI Taxonomy" id="144530"/>
    <lineage>
        <taxon>Eukaryota</taxon>
        <taxon>Fungi</taxon>
        <taxon>Fungi incertae sedis</taxon>
        <taxon>Mucoromycota</taxon>
        <taxon>Glomeromycotina</taxon>
        <taxon>Glomeromycetes</taxon>
        <taxon>Archaeosporales</taxon>
        <taxon>Ambisporaceae</taxon>
        <taxon>Ambispora</taxon>
    </lineage>
</organism>
<gene>
    <name evidence="1" type="ORF">AGERDE_LOCUS6512</name>
</gene>
<reference evidence="1" key="1">
    <citation type="submission" date="2021-06" db="EMBL/GenBank/DDBJ databases">
        <authorList>
            <person name="Kallberg Y."/>
            <person name="Tangrot J."/>
            <person name="Rosling A."/>
        </authorList>
    </citation>
    <scope>NUCLEOTIDE SEQUENCE</scope>
    <source>
        <strain evidence="1">MT106</strain>
    </source>
</reference>
<comment type="caution">
    <text evidence="1">The sequence shown here is derived from an EMBL/GenBank/DDBJ whole genome shotgun (WGS) entry which is preliminary data.</text>
</comment>